<keyword evidence="6" id="KW-0255">Endonuclease</keyword>
<dbReference type="EC" id="3.1.21.3" evidence="10"/>
<dbReference type="CDD" id="cd18800">
    <property type="entry name" value="SF2_C_EcoR124I-like"/>
    <property type="match status" value="1"/>
</dbReference>
<dbReference type="GO" id="GO:0009307">
    <property type="term" value="P:DNA restriction-modification system"/>
    <property type="evidence" value="ECO:0007669"/>
    <property type="project" value="UniProtKB-KW"/>
</dbReference>
<reference evidence="12 13" key="1">
    <citation type="submission" date="2015-03" db="EMBL/GenBank/DDBJ databases">
        <title>Genome assembly of Sandaracinus amylolyticus DSM 53668.</title>
        <authorList>
            <person name="Sharma G."/>
            <person name="Subramanian S."/>
        </authorList>
    </citation>
    <scope>NUCLEOTIDE SEQUENCE [LARGE SCALE GENOMIC DNA]</scope>
    <source>
        <strain evidence="12 13">DSM 53668</strain>
    </source>
</reference>
<dbReference type="InterPro" id="IPR040980">
    <property type="entry name" value="SWI2_SNF2"/>
</dbReference>
<comment type="subunit">
    <text evidence="10">The type I restriction/modification system is composed of three polypeptides R, M and S.</text>
</comment>
<protein>
    <recommendedName>
        <fullName evidence="10">Type I restriction enzyme endonuclease subunit</fullName>
        <shortName evidence="10">R protein</shortName>
        <ecNumber evidence="10">3.1.21.3</ecNumber>
    </recommendedName>
</protein>
<dbReference type="PROSITE" id="PS51192">
    <property type="entry name" value="HELICASE_ATP_BIND_1"/>
    <property type="match status" value="1"/>
</dbReference>
<dbReference type="STRING" id="927083.DB32_007165"/>
<keyword evidence="9 10" id="KW-0238">DNA-binding</keyword>
<keyword evidence="3" id="KW-0540">Nuclease</keyword>
<evidence type="ECO:0000256" key="8">
    <source>
        <dbReference type="ARBA" id="ARBA00022840"/>
    </source>
</evidence>
<comment type="catalytic activity">
    <reaction evidence="1 10">
        <text>Endonucleolytic cleavage of DNA to give random double-stranded fragments with terminal 5'-phosphates, ATP is simultaneously hydrolyzed.</text>
        <dbReference type="EC" id="3.1.21.3"/>
    </reaction>
</comment>
<dbReference type="InterPro" id="IPR004473">
    <property type="entry name" value="Restrct_endonuc_typeI_HsdR"/>
</dbReference>
<dbReference type="Pfam" id="PF04313">
    <property type="entry name" value="HSDR_N"/>
    <property type="match status" value="1"/>
</dbReference>
<dbReference type="KEGG" id="samy:DB32_007165"/>
<evidence type="ECO:0000256" key="5">
    <source>
        <dbReference type="ARBA" id="ARBA00022747"/>
    </source>
</evidence>
<keyword evidence="4 10" id="KW-0547">Nucleotide-binding</keyword>
<proteinExistence type="inferred from homology"/>
<dbReference type="OrthoDB" id="9758243at2"/>
<dbReference type="SMART" id="SM00487">
    <property type="entry name" value="DEXDc"/>
    <property type="match status" value="1"/>
</dbReference>
<dbReference type="Pfam" id="PF22679">
    <property type="entry name" value="T1R_D3-like"/>
    <property type="match status" value="1"/>
</dbReference>
<evidence type="ECO:0000256" key="6">
    <source>
        <dbReference type="ARBA" id="ARBA00022759"/>
    </source>
</evidence>
<evidence type="ECO:0000256" key="7">
    <source>
        <dbReference type="ARBA" id="ARBA00022801"/>
    </source>
</evidence>
<evidence type="ECO:0000256" key="9">
    <source>
        <dbReference type="ARBA" id="ARBA00023125"/>
    </source>
</evidence>
<dbReference type="REBASE" id="109988">
    <property type="entry name" value="Sam53668ORF7167P"/>
</dbReference>
<dbReference type="Pfam" id="PF11867">
    <property type="entry name" value="T1RH-like_C"/>
    <property type="match status" value="1"/>
</dbReference>
<gene>
    <name evidence="12" type="ORF">DB32_007165</name>
</gene>
<evidence type="ECO:0000256" key="1">
    <source>
        <dbReference type="ARBA" id="ARBA00000851"/>
    </source>
</evidence>
<dbReference type="PANTHER" id="PTHR30195">
    <property type="entry name" value="TYPE I SITE-SPECIFIC DEOXYRIBONUCLEASE PROTEIN SUBUNIT M AND R"/>
    <property type="match status" value="1"/>
</dbReference>
<dbReference type="InterPro" id="IPR014001">
    <property type="entry name" value="Helicase_ATP-bd"/>
</dbReference>
<evidence type="ECO:0000256" key="2">
    <source>
        <dbReference type="ARBA" id="ARBA00008598"/>
    </source>
</evidence>
<keyword evidence="13" id="KW-1185">Reference proteome</keyword>
<sequence>MSIPGIAESHVEELALELFAALGYEVQHGPDIAPGEPSAERASYADVVLVGRLEEAIRRLNPHASEAAIREARRTLLLGDAPTLIENNRRAHALMRDGVEIEVAHEGGEVRGERLRVIYPAPEGNDWVVVNQLTVIEGQANRRPDLVVYVNGLPLAVIELKNPTDEAATTRAAFQQLQTYKKQVPSLFQFNELLVVSDGIGARMGTLTGSWERFAPWRTVDGVEVAAPGELEMRTLLEGVFEKERFLDLVRGFVVFEDDDGGVIKKVAGYHQFHAVRTAVAQTVRATSSAGDRKVGVVWHTQGSGKSLTMAFYAGKVVQHPDMENPTLVVITDRNDLDDQLFGTFARCRDLFRQTPVQARDRTHLRELLQVASGGVVFTTIQKFLPEEGGDGVPSLSARRNIVVIADEAHRSQYGFASRLVQRDGGGHLVAGFAQHMRDALPNASFIGFTGTPVEATDKNTRAVFGDYISVYDIQRAVEDGATVPIYYESRLAKLELNDALKPVLDDGFEQLTEAEEESRKERLKSKWAALEAVVGDPKRVKMIAEDLVAHFEARVAAIDGKAMIVCMSRRICVDMYEALCALRPEWRADGDDAAGAIKVIMTGSASDPESWQPHIRSKTRLKALAERFKKPADPLKIVIVRDMWLTGFDAPCMHTLYVDKPMQGHGLMQAIARVNRVFRDKPGGLVVDYLGLADSLRRALATYTESGGQGEATVDLDEAVEVMLEKLEISRDLFHGFDYSKFFTGTPVERLKILPAAQNHVFGIEDGSDRLVKVVTELSKAYALAASRNEAIAVRDEVAFFQAVKAAVVKTTGGAPGGKSEADVEHAIRQIVSQAIVTDGVIDVFAAAGLKKPDISILSEEFLAEVKELPQKNLAVELLRKLLNDELKLRRKKNLVQSQAFSEKLEQTIFRYRNRAIETVQVIEELLEIAREVKAAHQRGEKLGLTDDELAFYDALETNDSAVAVLGDAVLAKIARELTQTIRGSVTIDWTMKETVRAKLRTLVRRKLRQCGYPPDKTETAVETIIRQAELLAANWAA</sequence>
<evidence type="ECO:0000259" key="11">
    <source>
        <dbReference type="PROSITE" id="PS51192"/>
    </source>
</evidence>
<keyword evidence="8 10" id="KW-0067">ATP-binding</keyword>
<dbReference type="InterPro" id="IPR051268">
    <property type="entry name" value="Type-I_R_enzyme_R_subunit"/>
</dbReference>
<keyword evidence="5 10" id="KW-0680">Restriction system</keyword>
<dbReference type="PANTHER" id="PTHR30195:SF15">
    <property type="entry name" value="TYPE I RESTRICTION ENZYME HINDI ENDONUCLEASE SUBUNIT"/>
    <property type="match status" value="1"/>
</dbReference>
<dbReference type="Proteomes" id="UP000034883">
    <property type="component" value="Chromosome"/>
</dbReference>
<dbReference type="Pfam" id="PF18766">
    <property type="entry name" value="SWI2_SNF2"/>
    <property type="match status" value="1"/>
</dbReference>
<dbReference type="CDD" id="cd22332">
    <property type="entry name" value="HsdR_N"/>
    <property type="match status" value="1"/>
</dbReference>
<accession>A0A0F6YL67</accession>
<evidence type="ECO:0000313" key="13">
    <source>
        <dbReference type="Proteomes" id="UP000034883"/>
    </source>
</evidence>
<dbReference type="EMBL" id="CP011125">
    <property type="protein sequence ID" value="AKF10016.1"/>
    <property type="molecule type" value="Genomic_DNA"/>
</dbReference>
<dbReference type="AlphaFoldDB" id="A0A0F6YL67"/>
<comment type="similarity">
    <text evidence="2 10">Belongs to the HsdR family.</text>
</comment>
<organism evidence="12 13">
    <name type="scientific">Sandaracinus amylolyticus</name>
    <dbReference type="NCBI Taxonomy" id="927083"/>
    <lineage>
        <taxon>Bacteria</taxon>
        <taxon>Pseudomonadati</taxon>
        <taxon>Myxococcota</taxon>
        <taxon>Polyangia</taxon>
        <taxon>Polyangiales</taxon>
        <taxon>Sandaracinaceae</taxon>
        <taxon>Sandaracinus</taxon>
    </lineage>
</organism>
<dbReference type="CDD" id="cd18030">
    <property type="entry name" value="DEXHc_RE_I_HsdR"/>
    <property type="match status" value="1"/>
</dbReference>
<keyword evidence="7 10" id="KW-0378">Hydrolase</keyword>
<name>A0A0F6YL67_9BACT</name>
<dbReference type="InterPro" id="IPR021810">
    <property type="entry name" value="T1RH-like_C"/>
</dbReference>
<dbReference type="SUPFAM" id="SSF52540">
    <property type="entry name" value="P-loop containing nucleoside triphosphate hydrolases"/>
    <property type="match status" value="2"/>
</dbReference>
<dbReference type="InterPro" id="IPR055180">
    <property type="entry name" value="HsdR_RecA-like_helicase_dom_2"/>
</dbReference>
<dbReference type="GO" id="GO:0009035">
    <property type="term" value="F:type I site-specific deoxyribonuclease activity"/>
    <property type="evidence" value="ECO:0007669"/>
    <property type="project" value="UniProtKB-EC"/>
</dbReference>
<dbReference type="NCBIfam" id="TIGR00348">
    <property type="entry name" value="hsdR"/>
    <property type="match status" value="1"/>
</dbReference>
<dbReference type="Gene3D" id="3.40.50.300">
    <property type="entry name" value="P-loop containing nucleotide triphosphate hydrolases"/>
    <property type="match status" value="2"/>
</dbReference>
<comment type="function">
    <text evidence="10">Subunit R is required for both nuclease and ATPase activities, but not for modification.</text>
</comment>
<dbReference type="Gene3D" id="3.90.1570.50">
    <property type="match status" value="1"/>
</dbReference>
<evidence type="ECO:0000256" key="10">
    <source>
        <dbReference type="RuleBase" id="RU364115"/>
    </source>
</evidence>
<dbReference type="GO" id="GO:0003677">
    <property type="term" value="F:DNA binding"/>
    <property type="evidence" value="ECO:0007669"/>
    <property type="project" value="UniProtKB-KW"/>
</dbReference>
<evidence type="ECO:0000256" key="3">
    <source>
        <dbReference type="ARBA" id="ARBA00022722"/>
    </source>
</evidence>
<dbReference type="InterPro" id="IPR007409">
    <property type="entry name" value="Restrct_endonuc_type1_HsdR_N"/>
</dbReference>
<dbReference type="GO" id="GO:0005524">
    <property type="term" value="F:ATP binding"/>
    <property type="evidence" value="ECO:0007669"/>
    <property type="project" value="UniProtKB-KW"/>
</dbReference>
<dbReference type="RefSeq" id="WP_053237016.1">
    <property type="nucleotide sequence ID" value="NZ_CP011125.1"/>
</dbReference>
<evidence type="ECO:0000313" key="12">
    <source>
        <dbReference type="EMBL" id="AKF10016.1"/>
    </source>
</evidence>
<dbReference type="InterPro" id="IPR027417">
    <property type="entry name" value="P-loop_NTPase"/>
</dbReference>
<feature type="domain" description="Helicase ATP-binding" evidence="11">
    <location>
        <begin position="287"/>
        <end position="471"/>
    </location>
</feature>
<evidence type="ECO:0000256" key="4">
    <source>
        <dbReference type="ARBA" id="ARBA00022741"/>
    </source>
</evidence>